<dbReference type="InterPro" id="IPR047939">
    <property type="entry name" value="BREX_1_PglX"/>
</dbReference>
<keyword evidence="4" id="KW-0949">S-adenosyl-L-methionine</keyword>
<dbReference type="InterPro" id="IPR029063">
    <property type="entry name" value="SAM-dependent_MTases_sf"/>
</dbReference>
<dbReference type="NCBIfam" id="NF033452">
    <property type="entry name" value="BREX_1_MTaseX"/>
    <property type="match status" value="1"/>
</dbReference>
<dbReference type="Gene3D" id="3.40.50.150">
    <property type="entry name" value="Vaccinia Virus protein VP39"/>
    <property type="match status" value="1"/>
</dbReference>
<evidence type="ECO:0000256" key="2">
    <source>
        <dbReference type="ARBA" id="ARBA00022603"/>
    </source>
</evidence>
<dbReference type="Pfam" id="PF07669">
    <property type="entry name" value="Eco57I"/>
    <property type="match status" value="1"/>
</dbReference>
<evidence type="ECO:0000256" key="1">
    <source>
        <dbReference type="ARBA" id="ARBA00011900"/>
    </source>
</evidence>
<keyword evidence="3 7" id="KW-0808">Transferase</keyword>
<dbReference type="PRINTS" id="PR00507">
    <property type="entry name" value="N12N6MTFRASE"/>
</dbReference>
<proteinExistence type="predicted"/>
<comment type="caution">
    <text evidence="7">The sequence shown here is derived from an EMBL/GenBank/DDBJ whole genome shotgun (WGS) entry which is preliminary data.</text>
</comment>
<sequence length="1231" mass="139875">MNTASIKKYAPKARTRFIDTMTRQAARYGITPGAKGEGQVAPAEVRGDVMLITTLDGQSHSFPKSLYGPREALAKWVVQLGFEQAMEQAAYSWFNRLCAIRYMEIHGYLDHGRRVLSGANGEAGQLQILDDCLEVDLPGLDTVRVRELKLDGTQDETLYRELLLAQCHALHEAMPFLFEPLDDASELLLPNNLTKTDSLIRELVEAIPEADWQDVEVIGWLYQFYISEKKDQVIGKVVKSEDIPAATQLFTPNWIVQYLVQNSVGRQWLQTYPGSALKGQMPYYIEPAEQEPEVQAQLDAITPVSIDPETIKVLDPAAGSGHILVEAYNVLKAIYEERGYRNRDIPKLILENNLFGLDIDDRAAQLAGFALLMKAREDDRRILTRNLRLNVLAMQSSQHLSSDTLWRDLNLTGDWHQGQSQGLFESEQQDLSSNDATYKLIADLIERFENAKTFGSLIEVPNELAAPLKTLLDELTELTNSGDTMQKTAAQQLKPIVQQAWILAQRYDAVVANPPYMGSKGMNKALKGYAKTAYPNSKSDLFAIFMEHAFSVLAPQGYNAQINMQSWMFLSSYEKLRDWLLENNTIITMAHLGGRAFDSISGEVVSATAFVMEKIAKPDYQGAYLRLVDGKSEAEKQSALLEAIQNRDCGWFYDAKPDDFKKIPGSPISYWASEKVFSIFHAAKRISHISSFYRGISTGNTERFSRLWYEVSNNRLCLSAGDRESAKHSKARWFPYNRGGIFRKWYGLGVDVLDYEDDGRRMVRAAERGESPGFRHDGAAEYFLSTITWTALTAGKPSFRLLPLGYVLGHKGSSIKTADDNRLSLLALLNSKALEYFLEHISPTLDINISQISSLPMPSLVDEESVRQLAESLVEISKVDWDSFETSWDFEELPLLTLDRNKRTVVTKYEYLRTNWNEMAIEMQRLEVCLNRLFIKSYALEGELDAYVPLEEVTLECNPHYRFGRKRNEEELETLLQCDTLKELASYAIGCMMGRYSLDKPGLILASQGETVRDYLAQTPKPSFAPDENAIIPLTDQEWFPDDATNRFRDFVRTVWGEEHLQENLEFVAESLCLHAIKPKKGEAALETIRRYLSTQFFKDHLRTYKKRPIYWLFSSGKQKAFECLVYLHRYNESTLAEMRTDYVIPLTTKLTGYVEKLESDKDASDSAAEAKRIEKELSKLYKQQTELTTFDEKLRHYADQRISLDLDNGVKVNYGKFGDLLAEVNVVSGK</sequence>
<evidence type="ECO:0000256" key="5">
    <source>
        <dbReference type="ARBA" id="ARBA00047942"/>
    </source>
</evidence>
<dbReference type="InterPro" id="IPR050953">
    <property type="entry name" value="N4_N6_ade-DNA_methylase"/>
</dbReference>
<dbReference type="EMBL" id="JARWAN010000009">
    <property type="protein sequence ID" value="MDR5898844.1"/>
    <property type="molecule type" value="Genomic_DNA"/>
</dbReference>
<keyword evidence="8" id="KW-1185">Reference proteome</keyword>
<protein>
    <recommendedName>
        <fullName evidence="1">site-specific DNA-methyltransferase (adenine-specific)</fullName>
        <ecNumber evidence="1">2.1.1.72</ecNumber>
    </recommendedName>
</protein>
<dbReference type="Proteomes" id="UP001254564">
    <property type="component" value="Unassembled WGS sequence"/>
</dbReference>
<dbReference type="PANTHER" id="PTHR33841:SF1">
    <property type="entry name" value="DNA METHYLTRANSFERASE A"/>
    <property type="match status" value="1"/>
</dbReference>
<evidence type="ECO:0000256" key="3">
    <source>
        <dbReference type="ARBA" id="ARBA00022679"/>
    </source>
</evidence>
<accession>A0ABU1H3H7</accession>
<dbReference type="GO" id="GO:0009007">
    <property type="term" value="F:site-specific DNA-methyltransferase (adenine-specific) activity"/>
    <property type="evidence" value="ECO:0007669"/>
    <property type="project" value="UniProtKB-EC"/>
</dbReference>
<keyword evidence="2 7" id="KW-0489">Methyltransferase</keyword>
<evidence type="ECO:0000256" key="4">
    <source>
        <dbReference type="ARBA" id="ARBA00022691"/>
    </source>
</evidence>
<dbReference type="PROSITE" id="PS00092">
    <property type="entry name" value="N6_MTASE"/>
    <property type="match status" value="1"/>
</dbReference>
<reference evidence="7 8" key="1">
    <citation type="submission" date="2023-04" db="EMBL/GenBank/DDBJ databases">
        <title>A long-awaited taxogenomic arrangement of the family Halomonadaceae.</title>
        <authorList>
            <person name="De La Haba R."/>
            <person name="Chuvochina M."/>
            <person name="Wittouck S."/>
            <person name="Arahal D.R."/>
            <person name="Sanchez-Porro C."/>
            <person name="Hugenholtz P."/>
            <person name="Ventosa A."/>
        </authorList>
    </citation>
    <scope>NUCLEOTIDE SEQUENCE [LARGE SCALE GENOMIC DNA]</scope>
    <source>
        <strain evidence="7 8">DSM 21020</strain>
    </source>
</reference>
<dbReference type="InterPro" id="IPR002052">
    <property type="entry name" value="DNA_methylase_N6_adenine_CS"/>
</dbReference>
<dbReference type="GO" id="GO:0032259">
    <property type="term" value="P:methylation"/>
    <property type="evidence" value="ECO:0007669"/>
    <property type="project" value="UniProtKB-KW"/>
</dbReference>
<gene>
    <name evidence="7" type="primary">pglX</name>
    <name evidence="7" type="ORF">QC823_07565</name>
</gene>
<dbReference type="SUPFAM" id="SSF53335">
    <property type="entry name" value="S-adenosyl-L-methionine-dependent methyltransferases"/>
    <property type="match status" value="1"/>
</dbReference>
<dbReference type="PANTHER" id="PTHR33841">
    <property type="entry name" value="DNA METHYLTRANSFERASE YEEA-RELATED"/>
    <property type="match status" value="1"/>
</dbReference>
<dbReference type="RefSeq" id="WP_309655753.1">
    <property type="nucleotide sequence ID" value="NZ_JARWAN010000009.1"/>
</dbReference>
<feature type="domain" description="Type II methyltransferase M.TaqI-like" evidence="6">
    <location>
        <begin position="352"/>
        <end position="594"/>
    </location>
</feature>
<evidence type="ECO:0000313" key="8">
    <source>
        <dbReference type="Proteomes" id="UP001254564"/>
    </source>
</evidence>
<organism evidence="7 8">
    <name type="scientific">Vreelandella vilamensis</name>
    <dbReference type="NCBI Taxonomy" id="531309"/>
    <lineage>
        <taxon>Bacteria</taxon>
        <taxon>Pseudomonadati</taxon>
        <taxon>Pseudomonadota</taxon>
        <taxon>Gammaproteobacteria</taxon>
        <taxon>Oceanospirillales</taxon>
        <taxon>Halomonadaceae</taxon>
        <taxon>Vreelandella</taxon>
    </lineage>
</organism>
<name>A0ABU1H3H7_9GAMM</name>
<comment type="catalytic activity">
    <reaction evidence="5">
        <text>a 2'-deoxyadenosine in DNA + S-adenosyl-L-methionine = an N(6)-methyl-2'-deoxyadenosine in DNA + S-adenosyl-L-homocysteine + H(+)</text>
        <dbReference type="Rhea" id="RHEA:15197"/>
        <dbReference type="Rhea" id="RHEA-COMP:12418"/>
        <dbReference type="Rhea" id="RHEA-COMP:12419"/>
        <dbReference type="ChEBI" id="CHEBI:15378"/>
        <dbReference type="ChEBI" id="CHEBI:57856"/>
        <dbReference type="ChEBI" id="CHEBI:59789"/>
        <dbReference type="ChEBI" id="CHEBI:90615"/>
        <dbReference type="ChEBI" id="CHEBI:90616"/>
        <dbReference type="EC" id="2.1.1.72"/>
    </reaction>
</comment>
<evidence type="ECO:0000259" key="6">
    <source>
        <dbReference type="Pfam" id="PF07669"/>
    </source>
</evidence>
<evidence type="ECO:0000313" key="7">
    <source>
        <dbReference type="EMBL" id="MDR5898844.1"/>
    </source>
</evidence>
<dbReference type="InterPro" id="IPR011639">
    <property type="entry name" value="MethylTrfase_TaqI-like_dom"/>
</dbReference>
<dbReference type="EC" id="2.1.1.72" evidence="1"/>